<evidence type="ECO:0000313" key="15">
    <source>
        <dbReference type="Proteomes" id="UP000297998"/>
    </source>
</evidence>
<dbReference type="SUPFAM" id="SSF55021">
    <property type="entry name" value="ACT-like"/>
    <property type="match status" value="1"/>
</dbReference>
<evidence type="ECO:0000259" key="13">
    <source>
        <dbReference type="PROSITE" id="PS51672"/>
    </source>
</evidence>
<dbReference type="GO" id="GO:0004794">
    <property type="term" value="F:threonine deaminase activity"/>
    <property type="evidence" value="ECO:0007669"/>
    <property type="project" value="UniProtKB-UniRule"/>
</dbReference>
<dbReference type="Pfam" id="PF00585">
    <property type="entry name" value="Thr_dehydrat_C"/>
    <property type="match status" value="1"/>
</dbReference>
<dbReference type="InterPro" id="IPR000634">
    <property type="entry name" value="Ser/Thr_deHydtase_PyrdxlP-BS"/>
</dbReference>
<keyword evidence="6 12" id="KW-0028">Amino-acid biosynthesis</keyword>
<comment type="similarity">
    <text evidence="4 12">Belongs to the serine/threonine dehydratase family.</text>
</comment>
<evidence type="ECO:0000256" key="8">
    <source>
        <dbReference type="ARBA" id="ARBA00022898"/>
    </source>
</evidence>
<comment type="subunit">
    <text evidence="5 12">Homotetramer.</text>
</comment>
<protein>
    <recommendedName>
        <fullName evidence="12">L-threonine dehydratase</fullName>
        <ecNumber evidence="12">4.3.1.19</ecNumber>
    </recommendedName>
    <alternativeName>
        <fullName evidence="12">Threonine deaminase</fullName>
    </alternativeName>
</protein>
<dbReference type="GO" id="GO:0006565">
    <property type="term" value="P:L-serine catabolic process"/>
    <property type="evidence" value="ECO:0007669"/>
    <property type="project" value="TreeGrafter"/>
</dbReference>
<dbReference type="InterPro" id="IPR045865">
    <property type="entry name" value="ACT-like_dom_sf"/>
</dbReference>
<dbReference type="SUPFAM" id="SSF53686">
    <property type="entry name" value="Tryptophan synthase beta subunit-like PLP-dependent enzymes"/>
    <property type="match status" value="1"/>
</dbReference>
<dbReference type="NCBIfam" id="NF006390">
    <property type="entry name" value="PRK08639.1"/>
    <property type="match status" value="1"/>
</dbReference>
<dbReference type="OrthoDB" id="9811476at2"/>
<dbReference type="GO" id="GO:0006567">
    <property type="term" value="P:L-threonine catabolic process"/>
    <property type="evidence" value="ECO:0007669"/>
    <property type="project" value="TreeGrafter"/>
</dbReference>
<dbReference type="CDD" id="cd04907">
    <property type="entry name" value="ACT_ThrD-I_2"/>
    <property type="match status" value="1"/>
</dbReference>
<name>A0A4Z1BLV3_9FLAO</name>
<dbReference type="Proteomes" id="UP000297998">
    <property type="component" value="Unassembled WGS sequence"/>
</dbReference>
<evidence type="ECO:0000313" key="14">
    <source>
        <dbReference type="EMBL" id="TGN26720.1"/>
    </source>
</evidence>
<dbReference type="Gene3D" id="3.40.50.1100">
    <property type="match status" value="2"/>
</dbReference>
<dbReference type="UniPathway" id="UPA00047">
    <property type="reaction ID" value="UER00054"/>
</dbReference>
<sequence length="427" mass="47169">MANRLRSKKTETLGVSLDEINLAQVNLKGVVKKTPFTLNENLSRQFEANIYLKREDLQVVRSYKLRGAYNKIVQLSEQEKNNGVICASAGNHAQGVAYSCQQLNIKGKIVMPTTTPQQKIKQVKWFGKDQIEIILHGDTFDDASTFAHQLSQEGNITFIHPFDDDKVIAGQGTVALEILNQCDQPIDYIFVPIGGGGLASGVISVIKKLSPNTKIIGVEPAGAASMAEAIKQNKSVELTKIDPFVDGAAVKKAGDKTYKICAEGLETICAVPEGKVCSSILRLYNEDAIVVEPAGALSISALDFFKEDIKGKNVVCLLSGSNNDITRMEEIKERCLQYEGLKHYFIINFPQRAGALKELVNEVLGKNDDITYFQYTQKNNKETGPAVVGIELDKKEDLDGLIFRLENHHFSYQYLNTDNTLFSLMIG</sequence>
<evidence type="ECO:0000256" key="3">
    <source>
        <dbReference type="ARBA" id="ARBA00004810"/>
    </source>
</evidence>
<dbReference type="PROSITE" id="PS51672">
    <property type="entry name" value="ACT_LIKE"/>
    <property type="match status" value="1"/>
</dbReference>
<dbReference type="InterPro" id="IPR001721">
    <property type="entry name" value="TD_ACT-like"/>
</dbReference>
<dbReference type="AlphaFoldDB" id="A0A4Z1BLV3"/>
<dbReference type="GO" id="GO:0003941">
    <property type="term" value="F:L-serine ammonia-lyase activity"/>
    <property type="evidence" value="ECO:0007669"/>
    <property type="project" value="TreeGrafter"/>
</dbReference>
<evidence type="ECO:0000256" key="11">
    <source>
        <dbReference type="ARBA" id="ARBA00025527"/>
    </source>
</evidence>
<dbReference type="EC" id="4.3.1.19" evidence="12"/>
<keyword evidence="7 12" id="KW-0412">Isoleucine biosynthesis</keyword>
<organism evidence="14 15">
    <name type="scientific">Empedobacter tilapiae</name>
    <dbReference type="NCBI Taxonomy" id="2491114"/>
    <lineage>
        <taxon>Bacteria</taxon>
        <taxon>Pseudomonadati</taxon>
        <taxon>Bacteroidota</taxon>
        <taxon>Flavobacteriia</taxon>
        <taxon>Flavobacteriales</taxon>
        <taxon>Weeksellaceae</taxon>
        <taxon>Empedobacter</taxon>
    </lineage>
</organism>
<evidence type="ECO:0000256" key="5">
    <source>
        <dbReference type="ARBA" id="ARBA00011881"/>
    </source>
</evidence>
<dbReference type="Pfam" id="PF00291">
    <property type="entry name" value="PALP"/>
    <property type="match status" value="1"/>
</dbReference>
<dbReference type="CDD" id="cd01562">
    <property type="entry name" value="Thr-dehyd"/>
    <property type="match status" value="1"/>
</dbReference>
<comment type="cofactor">
    <cofactor evidence="2 12">
        <name>pyridoxal 5'-phosphate</name>
        <dbReference type="ChEBI" id="CHEBI:597326"/>
    </cofactor>
</comment>
<dbReference type="EMBL" id="SRPE01000006">
    <property type="protein sequence ID" value="TGN26720.1"/>
    <property type="molecule type" value="Genomic_DNA"/>
</dbReference>
<gene>
    <name evidence="12 14" type="primary">ilvA</name>
    <name evidence="14" type="ORF">E4J94_09755</name>
</gene>
<evidence type="ECO:0000256" key="10">
    <source>
        <dbReference type="ARBA" id="ARBA00023304"/>
    </source>
</evidence>
<evidence type="ECO:0000256" key="7">
    <source>
        <dbReference type="ARBA" id="ARBA00022624"/>
    </source>
</evidence>
<proteinExistence type="inferred from homology"/>
<dbReference type="GO" id="GO:0030170">
    <property type="term" value="F:pyridoxal phosphate binding"/>
    <property type="evidence" value="ECO:0007669"/>
    <property type="project" value="InterPro"/>
</dbReference>
<dbReference type="GO" id="GO:0009097">
    <property type="term" value="P:isoleucine biosynthetic process"/>
    <property type="evidence" value="ECO:0007669"/>
    <property type="project" value="UniProtKB-UniRule"/>
</dbReference>
<comment type="function">
    <text evidence="11 12">Catalyzes the anaerobic formation of alpha-ketobutyrate and ammonia from threonine in a two-step reaction. The first step involved a dehydration of threonine and a production of enamine intermediates (aminocrotonate), which tautomerizes to its imine form (iminobutyrate). Both intermediates are unstable and short-lived. The second step is the nonenzymatic hydrolysis of the enamine/imine intermediates to form 2-ketobutyrate and free ammonia. In the low water environment of the cell, the second step is accelerated by RidA.</text>
</comment>
<dbReference type="InterPro" id="IPR001926">
    <property type="entry name" value="TrpB-like_PALP"/>
</dbReference>
<evidence type="ECO:0000256" key="4">
    <source>
        <dbReference type="ARBA" id="ARBA00010869"/>
    </source>
</evidence>
<comment type="pathway">
    <text evidence="3 12">Amino-acid biosynthesis; L-isoleucine biosynthesis; 2-oxobutanoate from L-threonine: step 1/1.</text>
</comment>
<keyword evidence="8 12" id="KW-0663">Pyridoxal phosphate</keyword>
<dbReference type="InterPro" id="IPR036052">
    <property type="entry name" value="TrpB-like_PALP_sf"/>
</dbReference>
<dbReference type="PROSITE" id="PS00165">
    <property type="entry name" value="DEHYDRATASE_SER_THR"/>
    <property type="match status" value="1"/>
</dbReference>
<keyword evidence="10 12" id="KW-0100">Branched-chain amino acid biosynthesis</keyword>
<accession>A0A4Z1BLV3</accession>
<evidence type="ECO:0000256" key="12">
    <source>
        <dbReference type="RuleBase" id="RU362012"/>
    </source>
</evidence>
<comment type="caution">
    <text evidence="14">The sequence shown here is derived from an EMBL/GenBank/DDBJ whole genome shotgun (WGS) entry which is preliminary data.</text>
</comment>
<dbReference type="FunFam" id="3.40.50.1100:FF:000005">
    <property type="entry name" value="Threonine dehydratase catabolic"/>
    <property type="match status" value="1"/>
</dbReference>
<keyword evidence="9 12" id="KW-0456">Lyase</keyword>
<evidence type="ECO:0000256" key="2">
    <source>
        <dbReference type="ARBA" id="ARBA00001933"/>
    </source>
</evidence>
<dbReference type="NCBIfam" id="TIGR02079">
    <property type="entry name" value="THD1"/>
    <property type="match status" value="1"/>
</dbReference>
<keyword evidence="15" id="KW-1185">Reference proteome</keyword>
<feature type="domain" description="ACT-like" evidence="13">
    <location>
        <begin position="343"/>
        <end position="419"/>
    </location>
</feature>
<dbReference type="PANTHER" id="PTHR48078">
    <property type="entry name" value="THREONINE DEHYDRATASE, MITOCHONDRIAL-RELATED"/>
    <property type="match status" value="1"/>
</dbReference>
<dbReference type="PANTHER" id="PTHR48078:SF11">
    <property type="entry name" value="THREONINE DEHYDRATASE, MITOCHONDRIAL"/>
    <property type="match status" value="1"/>
</dbReference>
<dbReference type="InterPro" id="IPR050147">
    <property type="entry name" value="Ser/Thr_Dehydratase"/>
</dbReference>
<comment type="catalytic activity">
    <reaction evidence="1 12">
        <text>L-threonine = 2-oxobutanoate + NH4(+)</text>
        <dbReference type="Rhea" id="RHEA:22108"/>
        <dbReference type="ChEBI" id="CHEBI:16763"/>
        <dbReference type="ChEBI" id="CHEBI:28938"/>
        <dbReference type="ChEBI" id="CHEBI:57926"/>
        <dbReference type="EC" id="4.3.1.19"/>
    </reaction>
</comment>
<evidence type="ECO:0000256" key="9">
    <source>
        <dbReference type="ARBA" id="ARBA00023239"/>
    </source>
</evidence>
<reference evidence="14 15" key="1">
    <citation type="submission" date="2019-03" db="EMBL/GenBank/DDBJ databases">
        <title>Empedobacter tilapiae sp. nov., isolated from an intestine of Nile tilapia Oreochromis niloticus.</title>
        <authorList>
            <person name="Kim Y.-O."/>
            <person name="Yoon J.-H."/>
        </authorList>
    </citation>
    <scope>NUCLEOTIDE SEQUENCE [LARGE SCALE GENOMIC DNA]</scope>
    <source>
        <strain evidence="14 15">MRS2</strain>
    </source>
</reference>
<dbReference type="InterPro" id="IPR011820">
    <property type="entry name" value="IlvA"/>
</dbReference>
<evidence type="ECO:0000256" key="6">
    <source>
        <dbReference type="ARBA" id="ARBA00022605"/>
    </source>
</evidence>
<dbReference type="RefSeq" id="WP_135835627.1">
    <property type="nucleotide sequence ID" value="NZ_CAUQWU010000004.1"/>
</dbReference>
<evidence type="ECO:0000256" key="1">
    <source>
        <dbReference type="ARBA" id="ARBA00001274"/>
    </source>
</evidence>